<name>A0ABN2NZA3_9ACTN</name>
<accession>A0ABN2NZA3</accession>
<evidence type="ECO:0000313" key="3">
    <source>
        <dbReference type="Proteomes" id="UP001501612"/>
    </source>
</evidence>
<feature type="region of interest" description="Disordered" evidence="1">
    <location>
        <begin position="321"/>
        <end position="344"/>
    </location>
</feature>
<dbReference type="Proteomes" id="UP001501612">
    <property type="component" value="Unassembled WGS sequence"/>
</dbReference>
<dbReference type="SUPFAM" id="SSF53448">
    <property type="entry name" value="Nucleotide-diphospho-sugar transferases"/>
    <property type="match status" value="1"/>
</dbReference>
<dbReference type="EMBL" id="BAAAMY010000001">
    <property type="protein sequence ID" value="GAA1907193.1"/>
    <property type="molecule type" value="Genomic_DNA"/>
</dbReference>
<organism evidence="2 3">
    <name type="scientific">Nocardioides lentus</name>
    <dbReference type="NCBI Taxonomy" id="338077"/>
    <lineage>
        <taxon>Bacteria</taxon>
        <taxon>Bacillati</taxon>
        <taxon>Actinomycetota</taxon>
        <taxon>Actinomycetes</taxon>
        <taxon>Propionibacteriales</taxon>
        <taxon>Nocardioidaceae</taxon>
        <taxon>Nocardioides</taxon>
    </lineage>
</organism>
<reference evidence="2 3" key="1">
    <citation type="journal article" date="2019" name="Int. J. Syst. Evol. Microbiol.">
        <title>The Global Catalogue of Microorganisms (GCM) 10K type strain sequencing project: providing services to taxonomists for standard genome sequencing and annotation.</title>
        <authorList>
            <consortium name="The Broad Institute Genomics Platform"/>
            <consortium name="The Broad Institute Genome Sequencing Center for Infectious Disease"/>
            <person name="Wu L."/>
            <person name="Ma J."/>
        </authorList>
    </citation>
    <scope>NUCLEOTIDE SEQUENCE [LARGE SCALE GENOMIC DNA]</scope>
    <source>
        <strain evidence="2 3">JCM 14046</strain>
    </source>
</reference>
<gene>
    <name evidence="2" type="ORF">GCM10009737_05020</name>
</gene>
<evidence type="ECO:0000256" key="1">
    <source>
        <dbReference type="SAM" id="MobiDB-lite"/>
    </source>
</evidence>
<sequence>MTAVLGAVGDSAANREGETDYDIVWPWSRPQVPGTGIVLRVKDEARSMPWVLPPLLRAGQQVVLVDNGSTDGTAQVARDVAERSGHADRLTITEYPFRVSRCGPEHLGTPADSVHSLVWFYSWSFAHVSTTYSVKWDGDMVLTQEGEELLRELAWRLPGREAVLYVPRHSLYVESDRVAYLDLGLFNAEPFGYPMSPSYPHVKAFEWELRIHPEGVDHVKLPEGTCLELKYLDSDEFAHWTDADAFATSARTQRKRREYQLFTDLAEGRWEAHGVAAGGGIHRIEVPTGSDAHVVDHVTEVWLPRAERPLVDPALRRLTAQDRAKQRRGATASAASVSSPGAGA</sequence>
<comment type="caution">
    <text evidence="2">The sequence shown here is derived from an EMBL/GenBank/DDBJ whole genome shotgun (WGS) entry which is preliminary data.</text>
</comment>
<feature type="compositionally biased region" description="Low complexity" evidence="1">
    <location>
        <begin position="329"/>
        <end position="344"/>
    </location>
</feature>
<keyword evidence="3" id="KW-1185">Reference proteome</keyword>
<proteinExistence type="predicted"/>
<evidence type="ECO:0000313" key="2">
    <source>
        <dbReference type="EMBL" id="GAA1907193.1"/>
    </source>
</evidence>
<evidence type="ECO:0008006" key="4">
    <source>
        <dbReference type="Google" id="ProtNLM"/>
    </source>
</evidence>
<dbReference type="Gene3D" id="3.90.550.10">
    <property type="entry name" value="Spore Coat Polysaccharide Biosynthesis Protein SpsA, Chain A"/>
    <property type="match status" value="1"/>
</dbReference>
<protein>
    <recommendedName>
        <fullName evidence="4">Glycosyltransferase</fullName>
    </recommendedName>
</protein>
<dbReference type="RefSeq" id="WP_344003254.1">
    <property type="nucleotide sequence ID" value="NZ_BAAAMY010000001.1"/>
</dbReference>
<dbReference type="InterPro" id="IPR029044">
    <property type="entry name" value="Nucleotide-diphossugar_trans"/>
</dbReference>